<protein>
    <submittedName>
        <fullName evidence="1">Uncharacterized protein</fullName>
    </submittedName>
</protein>
<sequence>MINQNKKDNKWLIHLIMLIQKKNLAVLNQNKKENNHGLIYLVNQNKKDNNGLMKNIRLRKL</sequence>
<reference evidence="1 2" key="1">
    <citation type="submission" date="2018-06" db="EMBL/GenBank/DDBJ databases">
        <title>Comparative genomics reveals the genomic features of Rhizophagus irregularis, R. cerebriforme, R. diaphanum and Gigaspora rosea, and their symbiotic lifestyle signature.</title>
        <authorList>
            <person name="Morin E."/>
            <person name="San Clemente H."/>
            <person name="Chen E.C.H."/>
            <person name="De La Providencia I."/>
            <person name="Hainaut M."/>
            <person name="Kuo A."/>
            <person name="Kohler A."/>
            <person name="Murat C."/>
            <person name="Tang N."/>
            <person name="Roy S."/>
            <person name="Loubradou J."/>
            <person name="Henrissat B."/>
            <person name="Grigoriev I.V."/>
            <person name="Corradi N."/>
            <person name="Roux C."/>
            <person name="Martin F.M."/>
        </authorList>
    </citation>
    <scope>NUCLEOTIDE SEQUENCE [LARGE SCALE GENOMIC DNA]</scope>
    <source>
        <strain evidence="1 2">DAOM 227022</strain>
    </source>
</reference>
<dbReference type="EMBL" id="QKYT01000047">
    <property type="protein sequence ID" value="RIA96278.1"/>
    <property type="molecule type" value="Genomic_DNA"/>
</dbReference>
<name>A0A397TDP5_9GLOM</name>
<evidence type="ECO:0000313" key="2">
    <source>
        <dbReference type="Proteomes" id="UP000265703"/>
    </source>
</evidence>
<keyword evidence="2" id="KW-1185">Reference proteome</keyword>
<comment type="caution">
    <text evidence="1">The sequence shown here is derived from an EMBL/GenBank/DDBJ whole genome shotgun (WGS) entry which is preliminary data.</text>
</comment>
<accession>A0A397TDP5</accession>
<dbReference type="AlphaFoldDB" id="A0A397TDP5"/>
<proteinExistence type="predicted"/>
<gene>
    <name evidence="1" type="ORF">C1645_755339</name>
</gene>
<dbReference type="Proteomes" id="UP000265703">
    <property type="component" value="Unassembled WGS sequence"/>
</dbReference>
<evidence type="ECO:0000313" key="1">
    <source>
        <dbReference type="EMBL" id="RIA96278.1"/>
    </source>
</evidence>
<organism evidence="1 2">
    <name type="scientific">Glomus cerebriforme</name>
    <dbReference type="NCBI Taxonomy" id="658196"/>
    <lineage>
        <taxon>Eukaryota</taxon>
        <taxon>Fungi</taxon>
        <taxon>Fungi incertae sedis</taxon>
        <taxon>Mucoromycota</taxon>
        <taxon>Glomeromycotina</taxon>
        <taxon>Glomeromycetes</taxon>
        <taxon>Glomerales</taxon>
        <taxon>Glomeraceae</taxon>
        <taxon>Glomus</taxon>
    </lineage>
</organism>